<dbReference type="EMBL" id="JAULSU010000002">
    <property type="protein sequence ID" value="KAK0627887.1"/>
    <property type="molecule type" value="Genomic_DNA"/>
</dbReference>
<evidence type="ECO:0000259" key="1">
    <source>
        <dbReference type="Pfam" id="PF06985"/>
    </source>
</evidence>
<organism evidence="2 3">
    <name type="scientific">Immersiella caudata</name>
    <dbReference type="NCBI Taxonomy" id="314043"/>
    <lineage>
        <taxon>Eukaryota</taxon>
        <taxon>Fungi</taxon>
        <taxon>Dikarya</taxon>
        <taxon>Ascomycota</taxon>
        <taxon>Pezizomycotina</taxon>
        <taxon>Sordariomycetes</taxon>
        <taxon>Sordariomycetidae</taxon>
        <taxon>Sordariales</taxon>
        <taxon>Lasiosphaeriaceae</taxon>
        <taxon>Immersiella</taxon>
    </lineage>
</organism>
<sequence length="683" mass="78327">MAALHEELEQRHNDDDKEPAQTRVLAWLSSLHCHSCHSLSDETDRNDVHDNIVHNLQLPVRRDLPKALWRRLSEDKAVTGCATCSLLISIAMRFLPHSQAAKLQAVDYAIYEDKSHDRPLELIVHYEQDGRKRKKELTCFRPPTPAFPWPIIGPYDNIDRNTGSVETLRLAKSWIFNCISSHVKCEDNFTSQLPKRVVQISGTSQSPRTKLYETRGASGRYACLSHCWGMIQPFRTLSGNIDAMRQQVCWSDLCQTFQDAIMVCLALEIEFIWIDSLCIIQDSEEDWREQAAAMASIYANGFLTIAATKSKDGRGGLFTATSSRLNTFTIPNPTPTGPAQYQIHAWPRITHFSHTPQDWWSDDFPLLSRGWVYQERQLSQRMLHFGPSEILWECGEQVTCECRAIEKSFNLPGYIAGGKHKWRMTPLRTAEPWQLQQRWYDIVAEFTGLQLSRPPDRLPALAGLAGDMQRHRRSRYLAGLWEDTIIFDLAWAGHGERANPWYAPTWSWASLQGGRMSHVMIAYKGTTHQKEAQLVCIDIKPDVPDATGLLQYGVITLRGLIAGFPLLHEPTSGRDTDRFYIEDTDGTGITIDHDYNYKKTNQGYAIPNRETIYFFRLATTFWNDSESDEARVERHYIILRSVSNMEQSYYERIGYLGPGAKVVQRFETEMFDRVAEMAVIKLR</sequence>
<dbReference type="Proteomes" id="UP001175000">
    <property type="component" value="Unassembled WGS sequence"/>
</dbReference>
<protein>
    <submittedName>
        <fullName evidence="2">Heterokaryon incompatibility protein-domain-containing protein</fullName>
    </submittedName>
</protein>
<evidence type="ECO:0000313" key="3">
    <source>
        <dbReference type="Proteomes" id="UP001175000"/>
    </source>
</evidence>
<evidence type="ECO:0000313" key="2">
    <source>
        <dbReference type="EMBL" id="KAK0627887.1"/>
    </source>
</evidence>
<dbReference type="PANTHER" id="PTHR33112:SF13">
    <property type="entry name" value="HETEROKARYON INCOMPATIBILITY DOMAIN-CONTAINING PROTEIN"/>
    <property type="match status" value="1"/>
</dbReference>
<dbReference type="Pfam" id="PF06985">
    <property type="entry name" value="HET"/>
    <property type="match status" value="1"/>
</dbReference>
<dbReference type="InterPro" id="IPR010730">
    <property type="entry name" value="HET"/>
</dbReference>
<proteinExistence type="predicted"/>
<comment type="caution">
    <text evidence="2">The sequence shown here is derived from an EMBL/GenBank/DDBJ whole genome shotgun (WGS) entry which is preliminary data.</text>
</comment>
<accession>A0AA39X5V7</accession>
<dbReference type="PANTHER" id="PTHR33112">
    <property type="entry name" value="DOMAIN PROTEIN, PUTATIVE-RELATED"/>
    <property type="match status" value="1"/>
</dbReference>
<keyword evidence="3" id="KW-1185">Reference proteome</keyword>
<dbReference type="AlphaFoldDB" id="A0AA39X5V7"/>
<name>A0AA39X5V7_9PEZI</name>
<gene>
    <name evidence="2" type="ORF">B0T14DRAFT_146103</name>
</gene>
<feature type="domain" description="Heterokaryon incompatibility" evidence="1">
    <location>
        <begin position="221"/>
        <end position="375"/>
    </location>
</feature>
<reference evidence="2" key="1">
    <citation type="submission" date="2023-06" db="EMBL/GenBank/DDBJ databases">
        <title>Genome-scale phylogeny and comparative genomics of the fungal order Sordariales.</title>
        <authorList>
            <consortium name="Lawrence Berkeley National Laboratory"/>
            <person name="Hensen N."/>
            <person name="Bonometti L."/>
            <person name="Westerberg I."/>
            <person name="Brannstrom I.O."/>
            <person name="Guillou S."/>
            <person name="Cros-Aarteil S."/>
            <person name="Calhoun S."/>
            <person name="Haridas S."/>
            <person name="Kuo A."/>
            <person name="Mondo S."/>
            <person name="Pangilinan J."/>
            <person name="Riley R."/>
            <person name="Labutti K."/>
            <person name="Andreopoulos B."/>
            <person name="Lipzen A."/>
            <person name="Chen C."/>
            <person name="Yanf M."/>
            <person name="Daum C."/>
            <person name="Ng V."/>
            <person name="Clum A."/>
            <person name="Steindorff A."/>
            <person name="Ohm R."/>
            <person name="Martin F."/>
            <person name="Silar P."/>
            <person name="Natvig D."/>
            <person name="Lalanne C."/>
            <person name="Gautier V."/>
            <person name="Ament-Velasquez S.L."/>
            <person name="Kruys A."/>
            <person name="Hutchinson M.I."/>
            <person name="Powell A.J."/>
            <person name="Barry K."/>
            <person name="Miller A.N."/>
            <person name="Grigoriev I.V."/>
            <person name="Debuchy R."/>
            <person name="Gladieux P."/>
            <person name="Thoren M.H."/>
            <person name="Johannesson H."/>
        </authorList>
    </citation>
    <scope>NUCLEOTIDE SEQUENCE</scope>
    <source>
        <strain evidence="2">CBS 606.72</strain>
    </source>
</reference>